<dbReference type="GO" id="GO:0005634">
    <property type="term" value="C:nucleus"/>
    <property type="evidence" value="ECO:0000318"/>
    <property type="project" value="GO_Central"/>
</dbReference>
<dbReference type="KEGG" id="tad:TRIADDRAFT_54185"/>
<keyword evidence="4" id="KW-0963">Cytoplasm</keyword>
<dbReference type="InterPro" id="IPR040122">
    <property type="entry name" value="Importin_beta"/>
</dbReference>
<comment type="similarity">
    <text evidence="2">Belongs to the importin beta family. Importin beta-1 subfamily.</text>
</comment>
<dbReference type="PROSITE" id="PS50166">
    <property type="entry name" value="IMPORTIN_B_NT"/>
    <property type="match status" value="1"/>
</dbReference>
<feature type="domain" description="Importin N-terminal" evidence="7">
    <location>
        <begin position="14"/>
        <end position="94"/>
    </location>
</feature>
<keyword evidence="5" id="KW-0677">Repeat</keyword>
<evidence type="ECO:0000256" key="2">
    <source>
        <dbReference type="ARBA" id="ARBA00010907"/>
    </source>
</evidence>
<dbReference type="InterPro" id="IPR001494">
    <property type="entry name" value="Importin-beta_N"/>
</dbReference>
<dbReference type="InterPro" id="IPR011989">
    <property type="entry name" value="ARM-like"/>
</dbReference>
<protein>
    <recommendedName>
        <fullName evidence="7">Importin N-terminal domain-containing protein</fullName>
    </recommendedName>
</protein>
<dbReference type="InterPro" id="IPR016024">
    <property type="entry name" value="ARM-type_fold"/>
</dbReference>
<dbReference type="Pfam" id="PF13513">
    <property type="entry name" value="HEAT_EZ"/>
    <property type="match status" value="1"/>
</dbReference>
<evidence type="ECO:0000256" key="1">
    <source>
        <dbReference type="ARBA" id="ARBA00004496"/>
    </source>
</evidence>
<dbReference type="PhylomeDB" id="B3RRC4"/>
<dbReference type="GO" id="GO:0061608">
    <property type="term" value="F:nuclear import signal receptor activity"/>
    <property type="evidence" value="ECO:0000318"/>
    <property type="project" value="GO_Central"/>
</dbReference>
<evidence type="ECO:0000256" key="5">
    <source>
        <dbReference type="ARBA" id="ARBA00022737"/>
    </source>
</evidence>
<keyword evidence="6" id="KW-0653">Protein transport</keyword>
<dbReference type="EMBL" id="DS985243">
    <property type="protein sequence ID" value="EDV26853.1"/>
    <property type="molecule type" value="Genomic_DNA"/>
</dbReference>
<accession>B3RRC4</accession>
<reference evidence="8 9" key="1">
    <citation type="journal article" date="2008" name="Nature">
        <title>The Trichoplax genome and the nature of placozoans.</title>
        <authorList>
            <person name="Srivastava M."/>
            <person name="Begovic E."/>
            <person name="Chapman J."/>
            <person name="Putnam N.H."/>
            <person name="Hellsten U."/>
            <person name="Kawashima T."/>
            <person name="Kuo A."/>
            <person name="Mitros T."/>
            <person name="Salamov A."/>
            <person name="Carpenter M.L."/>
            <person name="Signorovitch A.Y."/>
            <person name="Moreno M.A."/>
            <person name="Kamm K."/>
            <person name="Grimwood J."/>
            <person name="Schmutz J."/>
            <person name="Shapiro H."/>
            <person name="Grigoriev I.V."/>
            <person name="Buss L.W."/>
            <person name="Schierwater B."/>
            <person name="Dellaporta S.L."/>
            <person name="Rokhsar D.S."/>
        </authorList>
    </citation>
    <scope>NUCLEOTIDE SEQUENCE [LARGE SCALE GENOMIC DNA]</scope>
    <source>
        <strain evidence="8 9">Grell-BS-1999</strain>
    </source>
</reference>
<dbReference type="FunFam" id="1.25.10.10:FF:000027">
    <property type="entry name" value="Importin subunit beta-1"/>
    <property type="match status" value="1"/>
</dbReference>
<dbReference type="FunCoup" id="B3RRC4">
    <property type="interactions" value="2456"/>
</dbReference>
<name>B3RRC4_TRIAD</name>
<dbReference type="Pfam" id="PF25574">
    <property type="entry name" value="TPR_IMB1"/>
    <property type="match status" value="1"/>
</dbReference>
<dbReference type="STRING" id="10228.B3RRC4"/>
<dbReference type="PANTHER" id="PTHR10527">
    <property type="entry name" value="IMPORTIN BETA"/>
    <property type="match status" value="1"/>
</dbReference>
<dbReference type="Proteomes" id="UP000009022">
    <property type="component" value="Unassembled WGS sequence"/>
</dbReference>
<dbReference type="SUPFAM" id="SSF48371">
    <property type="entry name" value="ARM repeat"/>
    <property type="match status" value="1"/>
</dbReference>
<dbReference type="SMART" id="SM00913">
    <property type="entry name" value="IBN_N"/>
    <property type="match status" value="1"/>
</dbReference>
<dbReference type="CTD" id="6751530"/>
<keyword evidence="9" id="KW-1185">Reference proteome</keyword>
<dbReference type="GeneID" id="6751530"/>
<sequence>MHYFLQNNNELIAAQKYVEQAAERNLPEFLVALVNILANTDKSQVVRMAAGINLKNSFTSKDPAIKLQYQERWKTFSNDVRYHIKNLVLQTLGTEPSRPSSAAQCVASIACVELPFNVWPEVIPTLVRNVTNQHSTEALKESSLEAIGYICSDIADPDVISSKSNDILTAIILGMRKEEPSNYVRLAAAKALLNSLEFTKANFEKTSERHYIMQVLCEATQSPDEQIRVAALQNLVRIVTLYYQYMEHYMGPALFAITIDAMTSHQDAVALQGIEFWSSICDEEVDLAIEAADAAEAGRPPEQTSKHYVKGALGYLVPILLQTLTKQSELDDEDDWNPCKAAGVCLMLVASCCENDVIGYILPFIKENIVHSDWQYRDAAVMALGSILEGPDPAVLLPVMNQAMPLLIGLMENDNNIIVCDSVAWTIGRICELLPEVAINPDVIESLIGVLKKGLAGEPRVASNVCWALSSLAEAAFDNEEGSDSERPDSYCLSPYYNAIVDHLLKTTTRQEANSSNLRSAAYESLMELIKNSAKDCYPTIQLVANEIMQRLQAVLSMEGTVQSADRSQFVDLQCLLCATLQSVLRRIQPSDVSQWCDSIMKILLLMFNSSTGRTGTIQEDALMTVGTLVEVTGINFMIYMDSFKPFLLMGLKNVMEHQVCLAAVGIVSDLCRAFGHNFVPHADEIMSILIKNLGDASLDRSVKPHIFSTIGDIAMAIEGNFKVYLEIVFGILHQASQTEVKKEDFDLIDYLNLLRESCLETYTGIAQGLKGSGDNPNVDINILRPEVPRIMQFIDSIAIDEDHSDGTISTSAGLIGDLCDAYGSSEIQSLVTGNIQGMLQEGLKSKETKTKQVCAWALKELHKVK</sequence>
<dbReference type="Pfam" id="PF03810">
    <property type="entry name" value="IBN_N"/>
    <property type="match status" value="1"/>
</dbReference>
<dbReference type="eggNOG" id="KOG1241">
    <property type="taxonomic scope" value="Eukaryota"/>
</dbReference>
<gene>
    <name evidence="8" type="ORF">TRIADDRAFT_54185</name>
</gene>
<proteinExistence type="inferred from homology"/>
<dbReference type="GO" id="GO:0031267">
    <property type="term" value="F:small GTPase binding"/>
    <property type="evidence" value="ECO:0007669"/>
    <property type="project" value="InterPro"/>
</dbReference>
<dbReference type="RefSeq" id="XP_002110849.1">
    <property type="nucleotide sequence ID" value="XM_002110813.1"/>
</dbReference>
<evidence type="ECO:0000256" key="6">
    <source>
        <dbReference type="ARBA" id="ARBA00022927"/>
    </source>
</evidence>
<evidence type="ECO:0000313" key="9">
    <source>
        <dbReference type="Proteomes" id="UP000009022"/>
    </source>
</evidence>
<dbReference type="GO" id="GO:0008139">
    <property type="term" value="F:nuclear localization sequence binding"/>
    <property type="evidence" value="ECO:0000318"/>
    <property type="project" value="GO_Central"/>
</dbReference>
<dbReference type="InterPro" id="IPR058584">
    <property type="entry name" value="IMB1_TNPO1-like_TPR"/>
</dbReference>
<dbReference type="InParanoid" id="B3RRC4"/>
<dbReference type="OrthoDB" id="10263328at2759"/>
<comment type="subcellular location">
    <subcellularLocation>
        <location evidence="1">Cytoplasm</location>
    </subcellularLocation>
</comment>
<dbReference type="GO" id="GO:0005737">
    <property type="term" value="C:cytoplasm"/>
    <property type="evidence" value="ECO:0000318"/>
    <property type="project" value="GO_Central"/>
</dbReference>
<dbReference type="GO" id="GO:0006606">
    <property type="term" value="P:protein import into nucleus"/>
    <property type="evidence" value="ECO:0000318"/>
    <property type="project" value="GO_Central"/>
</dbReference>
<organism evidence="8 9">
    <name type="scientific">Trichoplax adhaerens</name>
    <name type="common">Trichoplax reptans</name>
    <dbReference type="NCBI Taxonomy" id="10228"/>
    <lineage>
        <taxon>Eukaryota</taxon>
        <taxon>Metazoa</taxon>
        <taxon>Placozoa</taxon>
        <taxon>Uniplacotomia</taxon>
        <taxon>Trichoplacea</taxon>
        <taxon>Trichoplacidae</taxon>
        <taxon>Trichoplax</taxon>
    </lineage>
</organism>
<dbReference type="AlphaFoldDB" id="B3RRC4"/>
<evidence type="ECO:0000256" key="3">
    <source>
        <dbReference type="ARBA" id="ARBA00022448"/>
    </source>
</evidence>
<dbReference type="HOGENOM" id="CLU_008296_1_0_1"/>
<dbReference type="Gene3D" id="1.25.10.10">
    <property type="entry name" value="Leucine-rich Repeat Variant"/>
    <property type="match status" value="1"/>
</dbReference>
<evidence type="ECO:0000256" key="4">
    <source>
        <dbReference type="ARBA" id="ARBA00022490"/>
    </source>
</evidence>
<dbReference type="OMA" id="QQYQERW"/>
<keyword evidence="3" id="KW-0813">Transport</keyword>
<evidence type="ECO:0000313" key="8">
    <source>
        <dbReference type="EMBL" id="EDV26853.1"/>
    </source>
</evidence>
<evidence type="ECO:0000259" key="7">
    <source>
        <dbReference type="PROSITE" id="PS50166"/>
    </source>
</evidence>